<dbReference type="InParanoid" id="A2DJD1"/>
<organism evidence="1 2">
    <name type="scientific">Trichomonas vaginalis (strain ATCC PRA-98 / G3)</name>
    <dbReference type="NCBI Taxonomy" id="412133"/>
    <lineage>
        <taxon>Eukaryota</taxon>
        <taxon>Metamonada</taxon>
        <taxon>Parabasalia</taxon>
        <taxon>Trichomonadida</taxon>
        <taxon>Trichomonadidae</taxon>
        <taxon>Trichomonas</taxon>
    </lineage>
</organism>
<dbReference type="RefSeq" id="XP_001580504.1">
    <property type="nucleotide sequence ID" value="XM_001580454.1"/>
</dbReference>
<keyword evidence="2" id="KW-1185">Reference proteome</keyword>
<accession>A2DJD1</accession>
<gene>
    <name evidence="1" type="ORF">TVAG_136490</name>
</gene>
<dbReference type="VEuPathDB" id="TrichDB:TVAG_136490"/>
<name>A2DJD1_TRIV3</name>
<dbReference type="AlphaFoldDB" id="A2DJD1"/>
<dbReference type="Proteomes" id="UP000001542">
    <property type="component" value="Unassembled WGS sequence"/>
</dbReference>
<sequence length="689" mass="79583">MNLTEYLESKIGIVFAVAINDNHSVKRNCIIAGCVLCIEAKEGENALTLFLSHYTVEFKKRSKHFTIILNSKYAAIPKKYHLKSNLEQETEQFYFAISTAMTSFELFEPKQAIFNVEFIGRQDLVQAKIVFYEDNFEVQTDQGQILQKYYYSSDLICYSTPIDPLELIIAKEKYDIFSFICSDMSQLCEIMVLANSRRPHKYFDENKKKNSGQKTILQRQFDSLMSWEKKNKSAMKHTKRAGFRALYDVTPVEYYNGTNAQPPSTSTEKGIPISPLRGYDFDREMEMRLSKVTEDPDYQAAKATQEKYLTEKPETPSNTPQNQPVKSIDEIKVPLDEDQGPVIKENENLSNLFKPNSPMSSYQQKSLATQKTLPEVILHLQKAGMRMNKQSSIQVPKTYTNIDNYFFTSLVTAKPHDFPSYMATALLHGCKNIPKLYEALCNIPFQIGDVRQTLLARPFNDFNEACYFIVEMTNKMLFKYFILALEPEIKFKRENYRADSLIRIPGFCTQLSSIQCPQLTPIFNPSPPKIYYEHSFAICLQDATDQFASSPFTYLDAPMDTENPFYLIIENIMNYINPSRIPLDKIWNQIDNFITEDMAYLTIEDQGVRVVAYILGMLSKERLAKWMFFGWTKLKILLKLNKSDKSCLYMFAALVDTEKIMRLIVNQDNILDLASKVYPVLQKNFSISC</sequence>
<proteinExistence type="predicted"/>
<dbReference type="KEGG" id="tva:5465046"/>
<reference evidence="1" key="1">
    <citation type="submission" date="2006-10" db="EMBL/GenBank/DDBJ databases">
        <authorList>
            <person name="Amadeo P."/>
            <person name="Zhao Q."/>
            <person name="Wortman J."/>
            <person name="Fraser-Liggett C."/>
            <person name="Carlton J."/>
        </authorList>
    </citation>
    <scope>NUCLEOTIDE SEQUENCE</scope>
    <source>
        <strain evidence="1">G3</strain>
    </source>
</reference>
<evidence type="ECO:0000313" key="1">
    <source>
        <dbReference type="EMBL" id="EAY19518.1"/>
    </source>
</evidence>
<dbReference type="EMBL" id="DS113207">
    <property type="protein sequence ID" value="EAY19518.1"/>
    <property type="molecule type" value="Genomic_DNA"/>
</dbReference>
<reference evidence="1" key="2">
    <citation type="journal article" date="2007" name="Science">
        <title>Draft genome sequence of the sexually transmitted pathogen Trichomonas vaginalis.</title>
        <authorList>
            <person name="Carlton J.M."/>
            <person name="Hirt R.P."/>
            <person name="Silva J.C."/>
            <person name="Delcher A.L."/>
            <person name="Schatz M."/>
            <person name="Zhao Q."/>
            <person name="Wortman J.R."/>
            <person name="Bidwell S.L."/>
            <person name="Alsmark U.C.M."/>
            <person name="Besteiro S."/>
            <person name="Sicheritz-Ponten T."/>
            <person name="Noel C.J."/>
            <person name="Dacks J.B."/>
            <person name="Foster P.G."/>
            <person name="Simillion C."/>
            <person name="Van de Peer Y."/>
            <person name="Miranda-Saavedra D."/>
            <person name="Barton G.J."/>
            <person name="Westrop G.D."/>
            <person name="Mueller S."/>
            <person name="Dessi D."/>
            <person name="Fiori P.L."/>
            <person name="Ren Q."/>
            <person name="Paulsen I."/>
            <person name="Zhang H."/>
            <person name="Bastida-Corcuera F.D."/>
            <person name="Simoes-Barbosa A."/>
            <person name="Brown M.T."/>
            <person name="Hayes R.D."/>
            <person name="Mukherjee M."/>
            <person name="Okumura C.Y."/>
            <person name="Schneider R."/>
            <person name="Smith A.J."/>
            <person name="Vanacova S."/>
            <person name="Villalvazo M."/>
            <person name="Haas B.J."/>
            <person name="Pertea M."/>
            <person name="Feldblyum T.V."/>
            <person name="Utterback T.R."/>
            <person name="Shu C.L."/>
            <person name="Osoegawa K."/>
            <person name="de Jong P.J."/>
            <person name="Hrdy I."/>
            <person name="Horvathova L."/>
            <person name="Zubacova Z."/>
            <person name="Dolezal P."/>
            <person name="Malik S.B."/>
            <person name="Logsdon J.M. Jr."/>
            <person name="Henze K."/>
            <person name="Gupta A."/>
            <person name="Wang C.C."/>
            <person name="Dunne R.L."/>
            <person name="Upcroft J.A."/>
            <person name="Upcroft P."/>
            <person name="White O."/>
            <person name="Salzberg S.L."/>
            <person name="Tang P."/>
            <person name="Chiu C.-H."/>
            <person name="Lee Y.-S."/>
            <person name="Embley T.M."/>
            <person name="Coombs G.H."/>
            <person name="Mottram J.C."/>
            <person name="Tachezy J."/>
            <person name="Fraser-Liggett C.M."/>
            <person name="Johnson P.J."/>
        </authorList>
    </citation>
    <scope>NUCLEOTIDE SEQUENCE [LARGE SCALE GENOMIC DNA]</scope>
    <source>
        <strain evidence="1">G3</strain>
    </source>
</reference>
<protein>
    <submittedName>
        <fullName evidence="1">Uncharacterized protein</fullName>
    </submittedName>
</protein>
<dbReference type="VEuPathDB" id="TrichDB:TVAGG3_0543400"/>
<evidence type="ECO:0000313" key="2">
    <source>
        <dbReference type="Proteomes" id="UP000001542"/>
    </source>
</evidence>